<dbReference type="Proteomes" id="UP000489600">
    <property type="component" value="Unassembled WGS sequence"/>
</dbReference>
<name>A0A565AT76_9BRAS</name>
<evidence type="ECO:0000313" key="1">
    <source>
        <dbReference type="EMBL" id="VVA92104.1"/>
    </source>
</evidence>
<gene>
    <name evidence="1" type="ORF">ANE_LOCUS2549</name>
</gene>
<proteinExistence type="predicted"/>
<comment type="caution">
    <text evidence="1">The sequence shown here is derived from an EMBL/GenBank/DDBJ whole genome shotgun (WGS) entry which is preliminary data.</text>
</comment>
<dbReference type="EMBL" id="CABITT030000001">
    <property type="protein sequence ID" value="VVA92104.1"/>
    <property type="molecule type" value="Genomic_DNA"/>
</dbReference>
<dbReference type="AlphaFoldDB" id="A0A565AT76"/>
<reference evidence="1" key="1">
    <citation type="submission" date="2019-07" db="EMBL/GenBank/DDBJ databases">
        <authorList>
            <person name="Dittberner H."/>
        </authorList>
    </citation>
    <scope>NUCLEOTIDE SEQUENCE [LARGE SCALE GENOMIC DNA]</scope>
</reference>
<organism evidence="1 2">
    <name type="scientific">Arabis nemorensis</name>
    <dbReference type="NCBI Taxonomy" id="586526"/>
    <lineage>
        <taxon>Eukaryota</taxon>
        <taxon>Viridiplantae</taxon>
        <taxon>Streptophyta</taxon>
        <taxon>Embryophyta</taxon>
        <taxon>Tracheophyta</taxon>
        <taxon>Spermatophyta</taxon>
        <taxon>Magnoliopsida</taxon>
        <taxon>eudicotyledons</taxon>
        <taxon>Gunneridae</taxon>
        <taxon>Pentapetalae</taxon>
        <taxon>rosids</taxon>
        <taxon>malvids</taxon>
        <taxon>Brassicales</taxon>
        <taxon>Brassicaceae</taxon>
        <taxon>Arabideae</taxon>
        <taxon>Arabis</taxon>
    </lineage>
</organism>
<keyword evidence="2" id="KW-1185">Reference proteome</keyword>
<evidence type="ECO:0000313" key="2">
    <source>
        <dbReference type="Proteomes" id="UP000489600"/>
    </source>
</evidence>
<protein>
    <submittedName>
        <fullName evidence="1">Uncharacterized protein</fullName>
    </submittedName>
</protein>
<accession>A0A565AT76</accession>
<sequence length="202" mass="22502">MIRAAITYVELVYLVKKKLFLTCENKDVELSYQVPSWLTKDVLGNPPTTVEADRDMRGFFIMNKEIDQVNLCVSIKGTLPGTDLVCHKEEYEGLGIEEFMEGCEGNCVTDNSDNDVSDTEAHEFALVCTQPASDEVNRENNLQMVVFNSTNVASSSNDNNAEMPLPDNPVLENILFSGEEHATWFGRDAPPFVDDHGTDGTR</sequence>